<feature type="compositionally biased region" description="Polar residues" evidence="1">
    <location>
        <begin position="250"/>
        <end position="273"/>
    </location>
</feature>
<dbReference type="Proteomes" id="UP000747110">
    <property type="component" value="Unassembled WGS sequence"/>
</dbReference>
<comment type="caution">
    <text evidence="2">The sequence shown here is derived from an EMBL/GenBank/DDBJ whole genome shotgun (WGS) entry which is preliminary data.</text>
</comment>
<name>A0A8J4CFC9_9CHLO</name>
<feature type="compositionally biased region" description="Low complexity" evidence="1">
    <location>
        <begin position="95"/>
        <end position="104"/>
    </location>
</feature>
<feature type="non-terminal residue" evidence="2">
    <location>
        <position position="273"/>
    </location>
</feature>
<sequence length="273" mass="27281">RTAAAGEPALATTENGVSYRLPTKDRVPPLDARVKPPLMLPPAEVAIDKDNPERQDTSEPGGDSKRAAAQGVARAVPTSKGTGSKVAQQQSLDTAGENSGASKGNSGGAGGGGACGNGKAGLGSGKAAVGANLQEFQEAGRERMAPAGDKNKNGEVPLARKRNEVPRAQVGEKAGAEIKAAEADGASKKPTAGGQAAARVSTETGAEEVGHAAAGGADRHGLPHKKLRGGSAATDKGSDEGHQLLPRLSPQPTQGGQGTVSKTFVSRKTPTPS</sequence>
<protein>
    <submittedName>
        <fullName evidence="2">Uncharacterized protein</fullName>
    </submittedName>
</protein>
<feature type="compositionally biased region" description="Basic and acidic residues" evidence="1">
    <location>
        <begin position="174"/>
        <end position="187"/>
    </location>
</feature>
<feature type="compositionally biased region" description="Basic and acidic residues" evidence="1">
    <location>
        <begin position="22"/>
        <end position="34"/>
    </location>
</feature>
<feature type="non-terminal residue" evidence="2">
    <location>
        <position position="1"/>
    </location>
</feature>
<feature type="compositionally biased region" description="Gly residues" evidence="1">
    <location>
        <begin position="105"/>
        <end position="124"/>
    </location>
</feature>
<reference evidence="2" key="1">
    <citation type="journal article" date="2021" name="Proc. Natl. Acad. Sci. U.S.A.">
        <title>Three genomes in the algal genus Volvox reveal the fate of a haploid sex-determining region after a transition to homothallism.</title>
        <authorList>
            <person name="Yamamoto K."/>
            <person name="Hamaji T."/>
            <person name="Kawai-Toyooka H."/>
            <person name="Matsuzaki R."/>
            <person name="Takahashi F."/>
            <person name="Nishimura Y."/>
            <person name="Kawachi M."/>
            <person name="Noguchi H."/>
            <person name="Minakuchi Y."/>
            <person name="Umen J.G."/>
            <person name="Toyoda A."/>
            <person name="Nozaki H."/>
        </authorList>
    </citation>
    <scope>NUCLEOTIDE SEQUENCE</scope>
    <source>
        <strain evidence="2">NIES-3786</strain>
    </source>
</reference>
<dbReference type="AlphaFoldDB" id="A0A8J4CFC9"/>
<dbReference type="EMBL" id="BNCP01000022">
    <property type="protein sequence ID" value="GIL81899.1"/>
    <property type="molecule type" value="Genomic_DNA"/>
</dbReference>
<feature type="compositionally biased region" description="Basic and acidic residues" evidence="1">
    <location>
        <begin position="138"/>
        <end position="153"/>
    </location>
</feature>
<accession>A0A8J4CFC9</accession>
<feature type="compositionally biased region" description="Polar residues" evidence="1">
    <location>
        <begin position="79"/>
        <end position="93"/>
    </location>
</feature>
<keyword evidence="3" id="KW-1185">Reference proteome</keyword>
<proteinExistence type="predicted"/>
<feature type="compositionally biased region" description="Basic and acidic residues" evidence="1">
    <location>
        <begin position="46"/>
        <end position="66"/>
    </location>
</feature>
<organism evidence="2 3">
    <name type="scientific">Volvox reticuliferus</name>
    <dbReference type="NCBI Taxonomy" id="1737510"/>
    <lineage>
        <taxon>Eukaryota</taxon>
        <taxon>Viridiplantae</taxon>
        <taxon>Chlorophyta</taxon>
        <taxon>core chlorophytes</taxon>
        <taxon>Chlorophyceae</taxon>
        <taxon>CS clade</taxon>
        <taxon>Chlamydomonadales</taxon>
        <taxon>Volvocaceae</taxon>
        <taxon>Volvox</taxon>
    </lineage>
</organism>
<evidence type="ECO:0000313" key="2">
    <source>
        <dbReference type="EMBL" id="GIL81899.1"/>
    </source>
</evidence>
<feature type="region of interest" description="Disordered" evidence="1">
    <location>
        <begin position="1"/>
        <end position="273"/>
    </location>
</feature>
<gene>
    <name evidence="2" type="ORF">Vretifemale_10869</name>
</gene>
<evidence type="ECO:0000313" key="3">
    <source>
        <dbReference type="Proteomes" id="UP000747110"/>
    </source>
</evidence>
<evidence type="ECO:0000256" key="1">
    <source>
        <dbReference type="SAM" id="MobiDB-lite"/>
    </source>
</evidence>